<keyword evidence="2 5" id="KW-0689">Ribosomal protein</keyword>
<dbReference type="GO" id="GO:0005840">
    <property type="term" value="C:ribosome"/>
    <property type="evidence" value="ECO:0007669"/>
    <property type="project" value="UniProtKB-KW"/>
</dbReference>
<evidence type="ECO:0000256" key="2">
    <source>
        <dbReference type="ARBA" id="ARBA00022980"/>
    </source>
</evidence>
<dbReference type="GO" id="GO:1990904">
    <property type="term" value="C:ribonucleoprotein complex"/>
    <property type="evidence" value="ECO:0007669"/>
    <property type="project" value="UniProtKB-KW"/>
</dbReference>
<protein>
    <recommendedName>
        <fullName evidence="4 5">Large ribosomal subunit protein uL4</fullName>
    </recommendedName>
</protein>
<evidence type="ECO:0000313" key="7">
    <source>
        <dbReference type="EMBL" id="OGF30979.1"/>
    </source>
</evidence>
<dbReference type="Proteomes" id="UP000179001">
    <property type="component" value="Unassembled WGS sequence"/>
</dbReference>
<evidence type="ECO:0000313" key="8">
    <source>
        <dbReference type="Proteomes" id="UP000179001"/>
    </source>
</evidence>
<organism evidence="7 8">
    <name type="scientific">Candidatus Falkowbacteria bacterium RIFOXYC2_FULL_36_12</name>
    <dbReference type="NCBI Taxonomy" id="1798002"/>
    <lineage>
        <taxon>Bacteria</taxon>
        <taxon>Candidatus Falkowiibacteriota</taxon>
    </lineage>
</organism>
<evidence type="ECO:0000256" key="1">
    <source>
        <dbReference type="ARBA" id="ARBA00010528"/>
    </source>
</evidence>
<reference evidence="7 8" key="1">
    <citation type="journal article" date="2016" name="Nat. Commun.">
        <title>Thousands of microbial genomes shed light on interconnected biogeochemical processes in an aquifer system.</title>
        <authorList>
            <person name="Anantharaman K."/>
            <person name="Brown C.T."/>
            <person name="Hug L.A."/>
            <person name="Sharon I."/>
            <person name="Castelle C.J."/>
            <person name="Probst A.J."/>
            <person name="Thomas B.C."/>
            <person name="Singh A."/>
            <person name="Wilkins M.J."/>
            <person name="Karaoz U."/>
            <person name="Brodie E.L."/>
            <person name="Williams K.H."/>
            <person name="Hubbard S.S."/>
            <person name="Banfield J.F."/>
        </authorList>
    </citation>
    <scope>NUCLEOTIDE SEQUENCE [LARGE SCALE GENOMIC DNA]</scope>
</reference>
<dbReference type="PANTHER" id="PTHR10746:SF6">
    <property type="entry name" value="LARGE RIBOSOMAL SUBUNIT PROTEIN UL4M"/>
    <property type="match status" value="1"/>
</dbReference>
<comment type="function">
    <text evidence="5">Forms part of the polypeptide exit tunnel.</text>
</comment>
<dbReference type="PANTHER" id="PTHR10746">
    <property type="entry name" value="50S RIBOSOMAL PROTEIN L4"/>
    <property type="match status" value="1"/>
</dbReference>
<comment type="subunit">
    <text evidence="5">Part of the 50S ribosomal subunit.</text>
</comment>
<keyword evidence="5" id="KW-0694">RNA-binding</keyword>
<keyword evidence="5" id="KW-0699">rRNA-binding</keyword>
<feature type="region of interest" description="Disordered" evidence="6">
    <location>
        <begin position="215"/>
        <end position="235"/>
    </location>
</feature>
<gene>
    <name evidence="5" type="primary">rplD</name>
    <name evidence="7" type="ORF">A2478_00875</name>
</gene>
<dbReference type="GO" id="GO:0006412">
    <property type="term" value="P:translation"/>
    <property type="evidence" value="ECO:0007669"/>
    <property type="project" value="UniProtKB-UniRule"/>
</dbReference>
<dbReference type="EMBL" id="MFGJ01000008">
    <property type="protein sequence ID" value="OGF30979.1"/>
    <property type="molecule type" value="Genomic_DNA"/>
</dbReference>
<dbReference type="STRING" id="1798002.A2478_00875"/>
<comment type="function">
    <text evidence="5">One of the primary rRNA binding proteins, this protein initially binds near the 5'-end of the 23S rRNA. It is important during the early stages of 50S assembly. It makes multiple contacts with different domains of the 23S rRNA in the assembled 50S subunit and ribosome.</text>
</comment>
<dbReference type="InterPro" id="IPR013005">
    <property type="entry name" value="Ribosomal_uL4-like"/>
</dbReference>
<dbReference type="AlphaFoldDB" id="A0A1F5SWG3"/>
<dbReference type="HAMAP" id="MF_01328_B">
    <property type="entry name" value="Ribosomal_uL4_B"/>
    <property type="match status" value="1"/>
</dbReference>
<dbReference type="Gene3D" id="3.40.1370.10">
    <property type="match status" value="1"/>
</dbReference>
<proteinExistence type="inferred from homology"/>
<accession>A0A1F5SWG3</accession>
<dbReference type="NCBIfam" id="TIGR03953">
    <property type="entry name" value="rplD_bact"/>
    <property type="match status" value="1"/>
</dbReference>
<evidence type="ECO:0000256" key="4">
    <source>
        <dbReference type="ARBA" id="ARBA00035244"/>
    </source>
</evidence>
<dbReference type="Pfam" id="PF00573">
    <property type="entry name" value="Ribosomal_L4"/>
    <property type="match status" value="1"/>
</dbReference>
<feature type="compositionally biased region" description="Basic residues" evidence="6">
    <location>
        <begin position="61"/>
        <end position="78"/>
    </location>
</feature>
<feature type="region of interest" description="Disordered" evidence="6">
    <location>
        <begin position="54"/>
        <end position="79"/>
    </location>
</feature>
<dbReference type="GO" id="GO:0003735">
    <property type="term" value="F:structural constituent of ribosome"/>
    <property type="evidence" value="ECO:0007669"/>
    <property type="project" value="InterPro"/>
</dbReference>
<dbReference type="SUPFAM" id="SSF52166">
    <property type="entry name" value="Ribosomal protein L4"/>
    <property type="match status" value="1"/>
</dbReference>
<dbReference type="GO" id="GO:0019843">
    <property type="term" value="F:rRNA binding"/>
    <property type="evidence" value="ECO:0007669"/>
    <property type="project" value="UniProtKB-UniRule"/>
</dbReference>
<evidence type="ECO:0000256" key="5">
    <source>
        <dbReference type="HAMAP-Rule" id="MF_01328"/>
    </source>
</evidence>
<keyword evidence="3 5" id="KW-0687">Ribonucleoprotein</keyword>
<dbReference type="InterPro" id="IPR023574">
    <property type="entry name" value="Ribosomal_uL4_dom_sf"/>
</dbReference>
<evidence type="ECO:0000256" key="3">
    <source>
        <dbReference type="ARBA" id="ARBA00023274"/>
    </source>
</evidence>
<comment type="similarity">
    <text evidence="1 5">Belongs to the universal ribosomal protein uL4 family.</text>
</comment>
<sequence length="235" mass="26621">MNNKVNVYNAKGETVKELVLNPAVFAVKVNPMVIHQVVVAMQANKRQNLAHVKDRGEVRGGGRKPWRQKGTGRARHGSSRSPIWIGGGVTFGPTNEQNFEQKINRKMKRKALLMALSDKVESNNLNVLDSLEINTFKTKNIRELLTMIKLEKSILFVAEKFTKELVKSVKNLPKVDVIEARNLNLLEVVKYKDIVMTEQAIKALDDMIVFKDDKKDETDNESVEKVNKKNVAVEK</sequence>
<comment type="caution">
    <text evidence="7">The sequence shown here is derived from an EMBL/GenBank/DDBJ whole genome shotgun (WGS) entry which is preliminary data.</text>
</comment>
<name>A0A1F5SWG3_9BACT</name>
<evidence type="ECO:0000256" key="6">
    <source>
        <dbReference type="SAM" id="MobiDB-lite"/>
    </source>
</evidence>
<dbReference type="InterPro" id="IPR002136">
    <property type="entry name" value="Ribosomal_uL4"/>
</dbReference>